<name>A0A2G5UQ87_9PELO</name>
<evidence type="ECO:0000313" key="2">
    <source>
        <dbReference type="Proteomes" id="UP000230233"/>
    </source>
</evidence>
<proteinExistence type="predicted"/>
<protein>
    <recommendedName>
        <fullName evidence="3">F-box associated domain-containing protein</fullName>
    </recommendedName>
</protein>
<evidence type="ECO:0008006" key="3">
    <source>
        <dbReference type="Google" id="ProtNLM"/>
    </source>
</evidence>
<organism evidence="1 2">
    <name type="scientific">Caenorhabditis nigoni</name>
    <dbReference type="NCBI Taxonomy" id="1611254"/>
    <lineage>
        <taxon>Eukaryota</taxon>
        <taxon>Metazoa</taxon>
        <taxon>Ecdysozoa</taxon>
        <taxon>Nematoda</taxon>
        <taxon>Chromadorea</taxon>
        <taxon>Rhabditida</taxon>
        <taxon>Rhabditina</taxon>
        <taxon>Rhabditomorpha</taxon>
        <taxon>Rhabditoidea</taxon>
        <taxon>Rhabditidae</taxon>
        <taxon>Peloderinae</taxon>
        <taxon>Caenorhabditis</taxon>
    </lineage>
</organism>
<keyword evidence="2" id="KW-1185">Reference proteome</keyword>
<dbReference type="PANTHER" id="PTHR21503">
    <property type="entry name" value="F-BOX-CONTAINING HYPOTHETICAL PROTEIN C.ELEGANS"/>
    <property type="match status" value="1"/>
</dbReference>
<dbReference type="AlphaFoldDB" id="A0A2G5UQ87"/>
<sequence length="574" mass="66673">MKNIIKSSQAARFKSISRIVYNMQNTNYRTIYIPLGSSEEVIMKSWDISEMSNNDYFQLKVSGEIINFRSSRHHFPIANFHQSDRESVFESIHNYFLDFFGYTVKYQWIANNYMLYFPQLPSLSLILKFWKAGGDKRYIKKLEHSISSSPIMEHIELTFWESTATLNAESKFYQAESIRIFQDNPTVPVNLGCFQGKRAFFTCNQGRISDLSEFVNRWKSGEAFQNLEHLEIVINHPDYPLNGVLDAIGVKYIDATKIPPTHTLPKVNIDRIVFDMKNTEHPMISIVFGSSVYFIIISSTISEKLKNDYFQLNVSGKLINFEYVSWHCPALAFDPCDRESVFTSIYNYLLDFFGDTIEYEWITTDHRFFVPRVRNLSLILEFWTTGTDEEIMERFENIISLSPIMKHVKTSNWRPAGTINPESKYYQAESISICQNNLTIPINLGRFQGRQAFLRCRTCRISDLSEFLKRWKSGEGFQRLEYAKIIINHPDVPLNGILNEIGVNYIDATKTPPTHTLPKVYFEYDCQPNTDPIISQTYVVRETDNRVASISIQGKALSFGVWNETEEEFLAMVD</sequence>
<evidence type="ECO:0000313" key="1">
    <source>
        <dbReference type="EMBL" id="PIC41717.1"/>
    </source>
</evidence>
<comment type="caution">
    <text evidence="1">The sequence shown here is derived from an EMBL/GenBank/DDBJ whole genome shotgun (WGS) entry which is preliminary data.</text>
</comment>
<dbReference type="Proteomes" id="UP000230233">
    <property type="component" value="Chromosome III"/>
</dbReference>
<dbReference type="EMBL" id="PDUG01000003">
    <property type="protein sequence ID" value="PIC41717.1"/>
    <property type="molecule type" value="Genomic_DNA"/>
</dbReference>
<reference evidence="2" key="1">
    <citation type="submission" date="2017-10" db="EMBL/GenBank/DDBJ databases">
        <title>Rapid genome shrinkage in a self-fertile nematode reveals novel sperm competition proteins.</title>
        <authorList>
            <person name="Yin D."/>
            <person name="Schwarz E.M."/>
            <person name="Thomas C.G."/>
            <person name="Felde R.L."/>
            <person name="Korf I.F."/>
            <person name="Cutter A.D."/>
            <person name="Schartner C.M."/>
            <person name="Ralston E.J."/>
            <person name="Meyer B.J."/>
            <person name="Haag E.S."/>
        </authorList>
    </citation>
    <scope>NUCLEOTIDE SEQUENCE [LARGE SCALE GENOMIC DNA]</scope>
    <source>
        <strain evidence="2">JU1422</strain>
    </source>
</reference>
<gene>
    <name evidence="1" type="primary">Cnig_chr_III.g9039</name>
    <name evidence="1" type="ORF">B9Z55_009039</name>
</gene>
<dbReference type="PANTHER" id="PTHR21503:SF8">
    <property type="entry name" value="F-BOX ASSOCIATED DOMAIN-CONTAINING PROTEIN-RELATED"/>
    <property type="match status" value="1"/>
</dbReference>
<accession>A0A2G5UQ87</accession>